<reference evidence="7 8" key="1">
    <citation type="submission" date="2021-05" db="EMBL/GenBank/DDBJ databases">
        <title>Fusibacter ferrireducens sp. nov., an anaerobic, sulfur- and Fe-reducing bacterium isolated from the mangrove sediment.</title>
        <authorList>
            <person name="Qiu D."/>
        </authorList>
    </citation>
    <scope>NUCLEOTIDE SEQUENCE [LARGE SCALE GENOMIC DNA]</scope>
    <source>
        <strain evidence="7 8">DSM 12116</strain>
    </source>
</reference>
<dbReference type="Gene3D" id="1.10.287.950">
    <property type="entry name" value="Methyl-accepting chemotaxis protein"/>
    <property type="match status" value="1"/>
</dbReference>
<dbReference type="RefSeq" id="WP_213237370.1">
    <property type="nucleotide sequence ID" value="NZ_JAHBCL010000021.1"/>
</dbReference>
<name>A0ABS5PR27_9FIRM</name>
<dbReference type="Proteomes" id="UP000746471">
    <property type="component" value="Unassembled WGS sequence"/>
</dbReference>
<proteinExistence type="inferred from homology"/>
<evidence type="ECO:0000256" key="3">
    <source>
        <dbReference type="PROSITE-ProRule" id="PRU00284"/>
    </source>
</evidence>
<comment type="similarity">
    <text evidence="2">Belongs to the methyl-accepting chemotaxis (MCP) protein family.</text>
</comment>
<feature type="domain" description="Methyl-accepting transducer" evidence="6">
    <location>
        <begin position="235"/>
        <end position="471"/>
    </location>
</feature>
<evidence type="ECO:0000259" key="6">
    <source>
        <dbReference type="PROSITE" id="PS50111"/>
    </source>
</evidence>
<gene>
    <name evidence="7" type="ORF">KHM83_12560</name>
</gene>
<evidence type="ECO:0000313" key="7">
    <source>
        <dbReference type="EMBL" id="MBS7527508.1"/>
    </source>
</evidence>
<feature type="coiled-coil region" evidence="4">
    <location>
        <begin position="225"/>
        <end position="270"/>
    </location>
</feature>
<evidence type="ECO:0000256" key="1">
    <source>
        <dbReference type="ARBA" id="ARBA00023224"/>
    </source>
</evidence>
<keyword evidence="1 3" id="KW-0807">Transducer</keyword>
<dbReference type="PRINTS" id="PR00260">
    <property type="entry name" value="CHEMTRNSDUCR"/>
</dbReference>
<evidence type="ECO:0000256" key="2">
    <source>
        <dbReference type="ARBA" id="ARBA00029447"/>
    </source>
</evidence>
<evidence type="ECO:0000313" key="8">
    <source>
        <dbReference type="Proteomes" id="UP000746471"/>
    </source>
</evidence>
<dbReference type="InterPro" id="IPR004090">
    <property type="entry name" value="Chemotax_Me-accpt_rcpt"/>
</dbReference>
<feature type="coiled-coil region" evidence="4">
    <location>
        <begin position="372"/>
        <end position="399"/>
    </location>
</feature>
<sequence length="518" mass="56598">MISKRVQRMMFIAIALILLQGAIGEISSYITIKQLGDLEELNASASALNELRVDVITSSSISVEQAEINRTTIENGIRVAEKFEDDAMQAKMQRVSEAFEHYMTSHDQSSGEAMLTDLSELVTYSNTAYETIHEEMMAGILWKNQITIAIIIVFLLIMWLWGRRLVRVIVKKIDDQKILIETFANGEINQALPDNDTSEFRTIIDAIRTASHSISDIINGINQNLYHTKSEMKALSEDLNDEQEQMTQLMDGYARNVMQLVQNIEQINRTTNEIASGATEIAASATKSADASGEALANSSESKIKVDEMAGALEMAQKEVLTIDSSVTSLSKAFDEIVDLVGAIKGVSSQINLLALNAAIEAARAGEAGRGFAVVSEEIRKLSDETDQLTENIEKVTQTMVARIGDVSENVAKAGEEAAHGVSLAESTTLLIDQSLVSVTKLSESIRDIAAITQEQAAGTEEIAATIDVTSQTANQMSADSEVLGSNFAKVLEKSKDASKSVGKNLDEIRRRMQYFKI</sequence>
<dbReference type="InterPro" id="IPR004089">
    <property type="entry name" value="MCPsignal_dom"/>
</dbReference>
<dbReference type="PANTHER" id="PTHR32089">
    <property type="entry name" value="METHYL-ACCEPTING CHEMOTAXIS PROTEIN MCPB"/>
    <property type="match status" value="1"/>
</dbReference>
<organism evidence="7 8">
    <name type="scientific">Fusibacter paucivorans</name>
    <dbReference type="NCBI Taxonomy" id="76009"/>
    <lineage>
        <taxon>Bacteria</taxon>
        <taxon>Bacillati</taxon>
        <taxon>Bacillota</taxon>
        <taxon>Clostridia</taxon>
        <taxon>Eubacteriales</taxon>
        <taxon>Eubacteriales Family XII. Incertae Sedis</taxon>
        <taxon>Fusibacter</taxon>
    </lineage>
</organism>
<protein>
    <submittedName>
        <fullName evidence="7">Methyl-accepting chemotaxis protein</fullName>
    </submittedName>
</protein>
<dbReference type="SMART" id="SM00283">
    <property type="entry name" value="MA"/>
    <property type="match status" value="1"/>
</dbReference>
<evidence type="ECO:0000256" key="4">
    <source>
        <dbReference type="SAM" id="Coils"/>
    </source>
</evidence>
<feature type="transmembrane region" description="Helical" evidence="5">
    <location>
        <begin position="145"/>
        <end position="162"/>
    </location>
</feature>
<dbReference type="PROSITE" id="PS50111">
    <property type="entry name" value="CHEMOTAXIS_TRANSDUC_2"/>
    <property type="match status" value="1"/>
</dbReference>
<dbReference type="Pfam" id="PF00015">
    <property type="entry name" value="MCPsignal"/>
    <property type="match status" value="1"/>
</dbReference>
<keyword evidence="5" id="KW-1133">Transmembrane helix</keyword>
<accession>A0ABS5PR27</accession>
<keyword evidence="4" id="KW-0175">Coiled coil</keyword>
<dbReference type="PANTHER" id="PTHR32089:SF112">
    <property type="entry name" value="LYSOZYME-LIKE PROTEIN-RELATED"/>
    <property type="match status" value="1"/>
</dbReference>
<keyword evidence="5" id="KW-0472">Membrane</keyword>
<evidence type="ECO:0000256" key="5">
    <source>
        <dbReference type="SAM" id="Phobius"/>
    </source>
</evidence>
<keyword evidence="5" id="KW-0812">Transmembrane</keyword>
<dbReference type="EMBL" id="JAHBCL010000021">
    <property type="protein sequence ID" value="MBS7527508.1"/>
    <property type="molecule type" value="Genomic_DNA"/>
</dbReference>
<comment type="caution">
    <text evidence="7">The sequence shown here is derived from an EMBL/GenBank/DDBJ whole genome shotgun (WGS) entry which is preliminary data.</text>
</comment>
<dbReference type="SUPFAM" id="SSF58104">
    <property type="entry name" value="Methyl-accepting chemotaxis protein (MCP) signaling domain"/>
    <property type="match status" value="1"/>
</dbReference>
<keyword evidence="8" id="KW-1185">Reference proteome</keyword>